<dbReference type="InterPro" id="IPR038765">
    <property type="entry name" value="Papain-like_cys_pep_sf"/>
</dbReference>
<dbReference type="PANTHER" id="PTHR10363:SF2">
    <property type="entry name" value="BLEOMYCIN HYDROLASE"/>
    <property type="match status" value="1"/>
</dbReference>
<evidence type="ECO:0000256" key="9">
    <source>
        <dbReference type="PIRNR" id="PIRNR005700"/>
    </source>
</evidence>
<feature type="compositionally biased region" description="Polar residues" evidence="10">
    <location>
        <begin position="1"/>
        <end position="13"/>
    </location>
</feature>
<keyword evidence="12" id="KW-1185">Reference proteome</keyword>
<evidence type="ECO:0000313" key="12">
    <source>
        <dbReference type="Proteomes" id="UP001329825"/>
    </source>
</evidence>
<dbReference type="SUPFAM" id="SSF54001">
    <property type="entry name" value="Cysteine proteinases"/>
    <property type="match status" value="1"/>
</dbReference>
<comment type="function">
    <text evidence="7">The normal physiological role of the enzyme is unknown, but it is not essential for the viability of yeast cells. Has aminopeptidase activity, shortening substrate peptides sequentially by 1 amino acid. Has bleomycin hydrolase activity, which can protect the cell from the toxic effects of bleomycin. Has homocysteine-thiolactonase activity, protecting the cell against homocysteine toxicity. Acts as a repressor in the GAL4 regulatory system, but this does not require either the peptidase or nucleic acid-binding activities.</text>
</comment>
<comment type="function">
    <text evidence="9">Has aminopeptidase activity, shortening substrate peptides sequentially by 1 amino acid. Has bleomycin hydrolase activity, which can protect the cell from the toxic effects of bleomycin. Has homocysteine-thiolactonase activity, protecting the cell against homocysteine toxicity.</text>
</comment>
<evidence type="ECO:0000256" key="7">
    <source>
        <dbReference type="ARBA" id="ARBA00025347"/>
    </source>
</evidence>
<dbReference type="CDD" id="cd00585">
    <property type="entry name" value="Peptidase_C1B"/>
    <property type="match status" value="1"/>
</dbReference>
<evidence type="ECO:0000313" key="11">
    <source>
        <dbReference type="EMBL" id="WRT70447.1"/>
    </source>
</evidence>
<evidence type="ECO:0000256" key="8">
    <source>
        <dbReference type="ARBA" id="ARBA00026080"/>
    </source>
</evidence>
<keyword evidence="6 9" id="KW-0788">Thiol protease</keyword>
<accession>A0ABZ1D8P0</accession>
<comment type="subunit">
    <text evidence="8">Homohexamer. Binds to nucleic acids. Binds single-stranded DNA and RNA with higher affinity than double-stranded DNA.</text>
</comment>
<sequence>MGSQQSTPRSPTASALKREIVSEKPSLVTHDDEHTTATSGFDVLSTDILDKWSKDFDNNPVLALSRLVLSKGDPVLSLASRSALIRDAKIFNLQLKGTGPHGEYPGPRVNQASSGRCWLFATTNVLRYNVIEQLKLGDFELSQNYLFFYDKLEKANYYLENILELLDEPLDGRLLSYLNQAPVNDGGQWDMAVNIIEKYGIIPKSLYPEAFSSTASGKLDSLLTSKLREYAVLLRAAASRSKDAEYLRKLKAQFIAEVYSTLTIALGSPPKPNQQLTWEYYDRDEKFHSWTGSPNEFYEQYGKRKGMDPKDSFSIINDPRNEYNKLYSVERLGNVWKGNPVRYVNAPISALEDAVISGIKANTPIFFGCDVGKASNTPEGVMDCDVYDLKAAYGFDLGMNKAQRLETGESSMTHAMVITAVHLDASGRPLRYKVENSWSDSAGEKGWFMMTAAWFQEYVFQVVVPKSIVHKKWSDILNSEQVLLKPWDPMGSLA</sequence>
<dbReference type="EMBL" id="CP141890">
    <property type="protein sequence ID" value="WRT70447.1"/>
    <property type="molecule type" value="Genomic_DNA"/>
</dbReference>
<comment type="subcellular location">
    <subcellularLocation>
        <location evidence="9">Mitochondrion</location>
    </subcellularLocation>
    <subcellularLocation>
        <location evidence="9">Cytoplasm</location>
    </subcellularLocation>
</comment>
<dbReference type="RefSeq" id="XP_062795186.1">
    <property type="nucleotide sequence ID" value="XM_062939135.1"/>
</dbReference>
<evidence type="ECO:0000256" key="10">
    <source>
        <dbReference type="SAM" id="MobiDB-lite"/>
    </source>
</evidence>
<evidence type="ECO:0000256" key="5">
    <source>
        <dbReference type="ARBA" id="ARBA00022801"/>
    </source>
</evidence>
<dbReference type="PIRSF" id="PIRSF005700">
    <property type="entry name" value="PepC"/>
    <property type="match status" value="1"/>
</dbReference>
<evidence type="ECO:0000256" key="3">
    <source>
        <dbReference type="ARBA" id="ARBA00016900"/>
    </source>
</evidence>
<evidence type="ECO:0000256" key="2">
    <source>
        <dbReference type="ARBA" id="ARBA00012465"/>
    </source>
</evidence>
<dbReference type="Gene3D" id="3.90.70.10">
    <property type="entry name" value="Cysteine proteinases"/>
    <property type="match status" value="1"/>
</dbReference>
<dbReference type="PROSITE" id="PS00139">
    <property type="entry name" value="THIOL_PROTEASE_CYS"/>
    <property type="match status" value="1"/>
</dbReference>
<proteinExistence type="inferred from homology"/>
<comment type="similarity">
    <text evidence="9">Belongs to the peptidase C1 family.</text>
</comment>
<evidence type="ECO:0000256" key="4">
    <source>
        <dbReference type="ARBA" id="ARBA00022670"/>
    </source>
</evidence>
<dbReference type="Pfam" id="PF03051">
    <property type="entry name" value="Peptidase_C1_2"/>
    <property type="match status" value="1"/>
</dbReference>
<keyword evidence="9" id="KW-0963">Cytoplasm</keyword>
<dbReference type="Proteomes" id="UP001329825">
    <property type="component" value="Chromosome 10"/>
</dbReference>
<protein>
    <recommendedName>
        <fullName evidence="3 9">Cysteine proteinase 1, mitochondrial</fullName>
        <ecNumber evidence="2 9">3.4.22.40</ecNumber>
    </recommendedName>
</protein>
<keyword evidence="9" id="KW-0496">Mitochondrion</keyword>
<keyword evidence="5 9" id="KW-0378">Hydrolase</keyword>
<dbReference type="GeneID" id="87959575"/>
<comment type="catalytic activity">
    <reaction evidence="1 9">
        <text>Inactivates bleomycin B2 (a cytotoxic glycometallopeptide) by hydrolysis of a carboxyamide bond of beta-aminoalanine, but also shows general aminopeptidase activity. The specificity varies somewhat with source, but amino acid arylamides of Met, Leu and Ala are preferred.</text>
        <dbReference type="EC" id="3.4.22.40"/>
    </reaction>
</comment>
<keyword evidence="4 9" id="KW-0645">Protease</keyword>
<gene>
    <name evidence="11" type="ORF">IL334_007445</name>
</gene>
<name>A0ABZ1D8P0_9TREE</name>
<reference evidence="11 12" key="1">
    <citation type="submission" date="2024-01" db="EMBL/GenBank/DDBJ databases">
        <title>Comparative genomics of Cryptococcus and Kwoniella reveals pathogenesis evolution and contrasting modes of karyotype evolution via chromosome fusion or intercentromeric recombination.</title>
        <authorList>
            <person name="Coelho M.A."/>
            <person name="David-Palma M."/>
            <person name="Shea T."/>
            <person name="Bowers K."/>
            <person name="McGinley-Smith S."/>
            <person name="Mohammad A.W."/>
            <person name="Gnirke A."/>
            <person name="Yurkov A.M."/>
            <person name="Nowrousian M."/>
            <person name="Sun S."/>
            <person name="Cuomo C.A."/>
            <person name="Heitman J."/>
        </authorList>
    </citation>
    <scope>NUCLEOTIDE SEQUENCE [LARGE SCALE GENOMIC DNA]</scope>
    <source>
        <strain evidence="11">CBS 11374</strain>
    </source>
</reference>
<dbReference type="InterPro" id="IPR000169">
    <property type="entry name" value="Pept_cys_AS"/>
</dbReference>
<evidence type="ECO:0000256" key="1">
    <source>
        <dbReference type="ARBA" id="ARBA00000423"/>
    </source>
</evidence>
<dbReference type="PANTHER" id="PTHR10363">
    <property type="entry name" value="BLEOMYCIN HYDROLASE"/>
    <property type="match status" value="1"/>
</dbReference>
<feature type="region of interest" description="Disordered" evidence="10">
    <location>
        <begin position="1"/>
        <end position="33"/>
    </location>
</feature>
<organism evidence="11 12">
    <name type="scientific">Kwoniella shivajii</name>
    <dbReference type="NCBI Taxonomy" id="564305"/>
    <lineage>
        <taxon>Eukaryota</taxon>
        <taxon>Fungi</taxon>
        <taxon>Dikarya</taxon>
        <taxon>Basidiomycota</taxon>
        <taxon>Agaricomycotina</taxon>
        <taxon>Tremellomycetes</taxon>
        <taxon>Tremellales</taxon>
        <taxon>Cryptococcaceae</taxon>
        <taxon>Kwoniella</taxon>
    </lineage>
</organism>
<evidence type="ECO:0000256" key="6">
    <source>
        <dbReference type="ARBA" id="ARBA00022807"/>
    </source>
</evidence>
<dbReference type="InterPro" id="IPR004134">
    <property type="entry name" value="Peptidase_C1B"/>
</dbReference>
<dbReference type="EC" id="3.4.22.40" evidence="2 9"/>